<dbReference type="SMART" id="SM00382">
    <property type="entry name" value="AAA"/>
    <property type="match status" value="2"/>
</dbReference>
<feature type="compositionally biased region" description="Basic and acidic residues" evidence="7">
    <location>
        <begin position="110"/>
        <end position="123"/>
    </location>
</feature>
<dbReference type="PROSITE" id="PS51981">
    <property type="entry name" value="ZF_RZ"/>
    <property type="match status" value="1"/>
</dbReference>
<dbReference type="FunFam" id="3.40.50.300:FF:000491">
    <property type="entry name" value="E3 ubiquitin-protein ligase RNF213"/>
    <property type="match status" value="1"/>
</dbReference>
<dbReference type="EMBL" id="CALNXJ010000004">
    <property type="protein sequence ID" value="CAH3037782.1"/>
    <property type="molecule type" value="Genomic_DNA"/>
</dbReference>
<evidence type="ECO:0000259" key="8">
    <source>
        <dbReference type="PROSITE" id="PS51981"/>
    </source>
</evidence>
<evidence type="ECO:0000256" key="5">
    <source>
        <dbReference type="ARBA" id="ARBA00022833"/>
    </source>
</evidence>
<feature type="region of interest" description="Disordered" evidence="7">
    <location>
        <begin position="31"/>
        <end position="69"/>
    </location>
</feature>
<name>A0AAU9VS33_9CNID</name>
<evidence type="ECO:0000256" key="1">
    <source>
        <dbReference type="ARBA" id="ARBA00004496"/>
    </source>
</evidence>
<keyword evidence="3" id="KW-0479">Metal-binding</keyword>
<feature type="region of interest" description="Disordered" evidence="7">
    <location>
        <begin position="4744"/>
        <end position="4770"/>
    </location>
</feature>
<feature type="region of interest" description="Disordered" evidence="7">
    <location>
        <begin position="187"/>
        <end position="434"/>
    </location>
</feature>
<feature type="domain" description="RZ-type" evidence="8">
    <location>
        <begin position="4674"/>
        <end position="4752"/>
    </location>
</feature>
<dbReference type="InterPro" id="IPR003593">
    <property type="entry name" value="AAA+_ATPase"/>
</dbReference>
<dbReference type="Gene3D" id="3.40.50.300">
    <property type="entry name" value="P-loop containing nucleotide triphosphate hydrolases"/>
    <property type="match status" value="2"/>
</dbReference>
<dbReference type="Pfam" id="PF20173">
    <property type="entry name" value="ZnF_RZ-type"/>
    <property type="match status" value="1"/>
</dbReference>
<dbReference type="GO" id="GO:0005524">
    <property type="term" value="F:ATP binding"/>
    <property type="evidence" value="ECO:0007669"/>
    <property type="project" value="InterPro"/>
</dbReference>
<feature type="compositionally biased region" description="Polar residues" evidence="7">
    <location>
        <begin position="420"/>
        <end position="433"/>
    </location>
</feature>
<comment type="caution">
    <text evidence="9">The sequence shown here is derived from an EMBL/GenBank/DDBJ whole genome shotgun (WGS) entry which is preliminary data.</text>
</comment>
<gene>
    <name evidence="9" type="ORF">PMEA_00021348</name>
</gene>
<comment type="subcellular location">
    <subcellularLocation>
        <location evidence="1">Cytoplasm</location>
    </subcellularLocation>
</comment>
<keyword evidence="4" id="KW-0863">Zinc-finger</keyword>
<dbReference type="GO" id="GO:0005737">
    <property type="term" value="C:cytoplasm"/>
    <property type="evidence" value="ECO:0007669"/>
    <property type="project" value="UniProtKB-SubCell"/>
</dbReference>
<dbReference type="SUPFAM" id="SSF52540">
    <property type="entry name" value="P-loop containing nucleoside triphosphate hydrolases"/>
    <property type="match status" value="2"/>
</dbReference>
<organism evidence="9 10">
    <name type="scientific">Pocillopora meandrina</name>
    <dbReference type="NCBI Taxonomy" id="46732"/>
    <lineage>
        <taxon>Eukaryota</taxon>
        <taxon>Metazoa</taxon>
        <taxon>Cnidaria</taxon>
        <taxon>Anthozoa</taxon>
        <taxon>Hexacorallia</taxon>
        <taxon>Scleractinia</taxon>
        <taxon>Astrocoeniina</taxon>
        <taxon>Pocilloporidae</taxon>
        <taxon>Pocillopora</taxon>
    </lineage>
</organism>
<dbReference type="Proteomes" id="UP001159428">
    <property type="component" value="Unassembled WGS sequence"/>
</dbReference>
<dbReference type="GO" id="GO:0002376">
    <property type="term" value="P:immune system process"/>
    <property type="evidence" value="ECO:0007669"/>
    <property type="project" value="UniProtKB-KW"/>
</dbReference>
<feature type="compositionally biased region" description="Basic and acidic residues" evidence="7">
    <location>
        <begin position="47"/>
        <end position="67"/>
    </location>
</feature>
<feature type="compositionally biased region" description="Basic and acidic residues" evidence="7">
    <location>
        <begin position="271"/>
        <end position="288"/>
    </location>
</feature>
<feature type="compositionally biased region" description="Polar residues" evidence="7">
    <location>
        <begin position="290"/>
        <end position="314"/>
    </location>
</feature>
<feature type="compositionally biased region" description="Basic and acidic residues" evidence="7">
    <location>
        <begin position="234"/>
        <end position="262"/>
    </location>
</feature>
<reference evidence="9 10" key="1">
    <citation type="submission" date="2022-05" db="EMBL/GenBank/DDBJ databases">
        <authorList>
            <consortium name="Genoscope - CEA"/>
            <person name="William W."/>
        </authorList>
    </citation>
    <scope>NUCLEOTIDE SEQUENCE [LARGE SCALE GENOMIC DNA]</scope>
</reference>
<dbReference type="InterPro" id="IPR027417">
    <property type="entry name" value="P-loop_NTPase"/>
</dbReference>
<feature type="compositionally biased region" description="Low complexity" evidence="7">
    <location>
        <begin position="124"/>
        <end position="140"/>
    </location>
</feature>
<dbReference type="InterPro" id="IPR031248">
    <property type="entry name" value="RNF213"/>
</dbReference>
<feature type="compositionally biased region" description="Low complexity" evidence="7">
    <location>
        <begin position="325"/>
        <end position="337"/>
    </location>
</feature>
<proteinExistence type="predicted"/>
<dbReference type="PANTHER" id="PTHR22605">
    <property type="entry name" value="RZ-TYPE DOMAIN-CONTAINING PROTEIN"/>
    <property type="match status" value="1"/>
</dbReference>
<evidence type="ECO:0000256" key="6">
    <source>
        <dbReference type="ARBA" id="ARBA00022859"/>
    </source>
</evidence>
<feature type="compositionally biased region" description="Acidic residues" evidence="7">
    <location>
        <begin position="220"/>
        <end position="229"/>
    </location>
</feature>
<dbReference type="GO" id="GO:0016887">
    <property type="term" value="F:ATP hydrolysis activity"/>
    <property type="evidence" value="ECO:0007669"/>
    <property type="project" value="InterPro"/>
</dbReference>
<dbReference type="PANTHER" id="PTHR22605:SF16">
    <property type="entry name" value="E3 UBIQUITIN-PROTEIN LIGASE RNF213"/>
    <property type="match status" value="1"/>
</dbReference>
<evidence type="ECO:0000313" key="9">
    <source>
        <dbReference type="EMBL" id="CAH3037782.1"/>
    </source>
</evidence>
<keyword evidence="2" id="KW-0963">Cytoplasm</keyword>
<accession>A0AAU9VS33</accession>
<dbReference type="InterPro" id="IPR011704">
    <property type="entry name" value="ATPase_dyneun-rel_AAA"/>
</dbReference>
<dbReference type="Pfam" id="PF07728">
    <property type="entry name" value="AAA_5"/>
    <property type="match status" value="1"/>
</dbReference>
<evidence type="ECO:0000256" key="4">
    <source>
        <dbReference type="ARBA" id="ARBA00022771"/>
    </source>
</evidence>
<evidence type="ECO:0000313" key="10">
    <source>
        <dbReference type="Proteomes" id="UP001159428"/>
    </source>
</evidence>
<evidence type="ECO:0000256" key="3">
    <source>
        <dbReference type="ARBA" id="ARBA00022723"/>
    </source>
</evidence>
<keyword evidence="6" id="KW-0391">Immunity</keyword>
<evidence type="ECO:0000256" key="2">
    <source>
        <dbReference type="ARBA" id="ARBA00022490"/>
    </source>
</evidence>
<keyword evidence="10" id="KW-1185">Reference proteome</keyword>
<feature type="compositionally biased region" description="Basic and acidic residues" evidence="7">
    <location>
        <begin position="376"/>
        <end position="387"/>
    </location>
</feature>
<keyword evidence="5" id="KW-0862">Zinc</keyword>
<dbReference type="GO" id="GO:0004842">
    <property type="term" value="F:ubiquitin-protein transferase activity"/>
    <property type="evidence" value="ECO:0007669"/>
    <property type="project" value="InterPro"/>
</dbReference>
<dbReference type="GO" id="GO:0008270">
    <property type="term" value="F:zinc ion binding"/>
    <property type="evidence" value="ECO:0007669"/>
    <property type="project" value="UniProtKB-KW"/>
</dbReference>
<sequence>MQCPNCGLPDLKETFKWCPECCFCLQPGQSNPHGQGKIVPNSTGEQPRSDASARGHDFGDGKGHVEGDGQNQQCLLSYRDEHGTLMSQQAQPTIHTGHLDIEGGSSQVDRSAERQNKSPESHLHSANSSSTSHSPTASISMGDSGLPRKADASAHMKIAMSGSGDKPGNAEPTAAKLDFVDRMTLHEGSAGNVDSKIIMKDNTTSGESVRGPAELKQGDVDTDPTESDDGVNNAKKEVMELKRREEREADLTTDSNSKKSPDDDLVTPAGEKQKGNEREAVKTADRNVAENIQQSKVQSPFNSASQKDTGNESVEVQGKEDAKASSENSQSSKSGNENLNGGRGKVETVTHVNSPPEGKEIVLKDPLGGAGNVGDGEERAETTDETRSGYWYQKDNTHPQANTTATNKKDKGKRKEGKTSVASNQPSTTSPTPIYSLKQVEPEVGVTVVFHVLLVSNFKMEEVSLHIRASGADLGNFEINCVDMELVRWDKNKDRKKLMHFTGQFTLTVSRAQKGTSYKYVIIKKGNVVWEELVEFQPRFRGDIIDRFLYIPSKYLKQGETWHQFDGVSYIYSDKGLWETFKGWFRSDETVANRTTALLAYIPNWKGFHVGDTGKEMEATEAIVKLDKVVDCMTNVWIKHSYSNPGKERPSDFKALTVLVDLLQPKIEENAASVSQSSVKFEARASALVSSLAILLICKQFKIKLERKHVISLLKCLTLEADPTDQKCTLYEMVLREFSEGLRESAAEGIEQLCNEIMLEYWKQDALTWLLAVPLLHFLRGDSKPFEEPGVDGSYSKLEWVGAQGLRVREFQRSSVELNPSDIFPRLTSSFEVDFLLKRTVLHTIPVWELDKIIASKMFLISDICVALVTYCSRETMPFDKWKSVLQCIRLMISQLNWKKESTCTDFKVDKFTVSVCLQLVEVFLKKLNFRDHVEVICQTIKLLFTCIYAHRREFEENPGQEKIQKNESIVINKLLKSLRDRLSKDLGKEMSSYYKSDNLARELSLWSELLLVADEKQGFSAYREFLINELENRARRLEGKFLIEIFCEVNMNTLDRAVGESFTKLAFQAVEKIINSSRRGDDIRVFHNLSNSKAGKSGELLSMFLTKSWPKDGEQTEACGLDPRTVEFVLTWNPMIGYLQFSNNPKSGRGGILSDDAKETLFLAKSLLDALVRVISDGSVTIQVLLLLQRHKETFLELLKTSSAENKDVEFSLGYRIEEIQEFFEMKEKVGIFIGMCDVIQPVDLSNLKSKVHQDVSSFQIRGLCKRKDDNQIEFTFFKLPTALKEVLSTLRRVQESSTFQALWKKYGNKAQTARKNDDTRRPQLSVSDVVESVWKPAIKSWTQNVASVKDGTISLGDVDKLFDGYRDRKKELEGELCCMFKVNTAQTITNPKELNKTVRERVAQIQRYQHLHQYSNAADTIWEFKEAMGFTGDFKVIEDLRNQLSVEFKQKPLSSVGESFSKAGQALQCLDVDKAQCFKAVVDSRRLVEWLRSTIKSTQELKVLVDLALISAGESDMETDRISSLHTSCLGFAPLIFDLKESEGKKVSFDQLMNACDPVWKAVETDQMLPKKLYDTSRHLEWLKTVKESHGSVAMTSLVQAKTINSSGVYLVGHLNTERGLSPEQGKRLSFKDVIRLTVPLKDRGEKKQRKTYSIDELKDLQSKLMLIAGKAEKGKDDVEQFVRNLEGVMRLAIAYIDLFESGYIHRMNWSQEYHCSKDQVADESIAKELEEESSFMEKCFRNWKKKVSDARKEYRELNFFTTQQLMTLRKEIASVCHSNDLAMSNIQVLTLLESVRPSLTSEQLKSAIERAFKDTELLENLRGTAELLSFTHVPSDDEIVTRKSMFDNNNYLGSSSSAATSMCQVQTASVKKPKPKETSKIQSFLNAAADDGYSEQIALAALASLGVDAEEDDLLLWCLEEADEADIEALYEHAKQNPMIAQEIFPEEVESNDKDMPAEDFRENDTDSDLVLEMSSTPAETIFAEQAVSQDEDNETEIGQYLTLTQLGNILRELSVLGIGATARTFPAFLKRGRPNLMLVPKDDILATVLALYMHDKQQPLPSHAEVLLCTPDTTTEEIELLWRRATGDMEGRFYCLVHADVLDFSVSKQAVEMLGVVTQGLAGKAGEHYGLVVICSSENEDRTNVVAALDQYRVAAPPCPSPDDLKSYLKHQFQAPPSQYGYISGSKITWTTAGSLDPEKLSVRVVSSHRGGLGKTLFVRRLTEQLPNLVNNDMVLTNLRRKDSKTFLHVTVPLHGNSTDSSMLVDALLPHAVKANVPLSRIFHLDVSPSMRRGLDTLIFNLLVLGYLCDKMGRVWRRRSTDLYIIEITTAAPLPMGFTREEEAQSQGRQAGKSTMSKRPFYDLLPTIECQTPRTVLCRLADTSDKQDCNPLFDVKEFRNAPFQRVYQYLKLSNEGKSLDNFTFSPGNVDEDQRTCLMLLFRNCGIPDPSWSEIRHFVSFLNSQLRDCEQSFYCDMQLMSAVLAGPNVLNLEGFRSFVVRFMIQMSRDFATPSLTEENTVFYTEDNAELERKEIEQFQLRRRWESSPHPYLFFNQDHITMTFLGFFINSAGDLVDPQTRQTLEKDLMSKPLRNGLQAQRVDFATNIETSEKEDKINQLCSVMGVNWLYDPDRAYELTTDNVKKILAIHMRFRCNIPVIVMGETGCGKTRLIRYMCGLQAGPEGPRNMLLVKVHGGTTYEDIKLKVHQAEEMARANQDKNIDTVLFFDEANTTEALTMIKEVMVDRRINGRPIGQGMERLQFIAACNPYRRHTDDMIHKLESAGLGYHVKADESEDRLGHIPLRHLVYRVHALPGSMRPLIWDFGQLKPDVERLYTNQIVSRYILHEGQLAGDSSTVQAVAEVLAASQKYMRDQSDECSFVSLRDVERAMQVMVWFYKHVDTLGRLMRKVTAEQRREEGLDVSKDDEEEENKITPLTRALVLAIGVCYHAKLQERREEYRTVVARSFKAPCLLPGGHKQIHREISSCQRAVLNELELGPNIARNTALSENVFMMVVCIELRIPLFVVGKPGSSKSLAKTVVADNMQGDAARSVLFKTFKQVHMASYQCSPLSTPEGIVATFKQCSKLQEGKNPDKFVSVVVLDEVGLAEDSPLMPLKTLHPLLEDGVTSADDVIETDEKPQRVAFIGISNWALDPAKMNRGIMLSRGVPSEGELIDSAMGICSTDEVVKAFILPLISPLAAGYAQLYKEQKKFATLKKCGKEEFFGLRDFYSLIKMVYAIAAKSQQRPRWHELEHAIKRNFGGLIEGDPVEIFKRYFTEKDDDDVAETSSTIRLIEASLGREDVADRANFSENRYLLILTENYAALPIMQQHLLRTADDAVVIFGSSFPNDQEYTQICRNINRIKVCMETGRTVILLNLESLYESLYDALNQYYVYFGGQKYVDLGLGTHRVKCRVDDGFKLIVIAEKEVVYNNFPIPLINRLEKHFLVTLTSLTTDQKVLVQKLRTWAGEFAEVSGEGRRGRDFSIGDAFVGFHEDTIPSIVMQVCNEIEREEHSSASDDTEDTWEMKVLRRSQMMLLEMATPDAIARLPHTALERRAPHIWNAYFKEQQHSSLATFMSHVLNLEDRRVDKKRQEGLLIQVTTHSRLLSKNDLGDICIQTGFERSTVDSMILQQFQTEQQFRASVRTFFEHLGGECPGILLVQCDSGDENFNLIAGARHILLEERTNASEMLNLSSWEAVHIVLITQLPRIAGGCRNFVGFQGGKWMSAHIDELRPPGKHTPSIQQLIDRPISELFSGDPIEEDDSIPAVTVAVKLLRNCVQAAACKVDSETESAERSIKRIELLLDLLPDDYQTQGDEESFASVAVQRTYHLLKERELTAANPQGWLQSEALSGTGVQEWGTFRKALLQRVFSVVVPILAEIIALADRDGNLDLLKNDNTWVSMLWLKILADRSISELSYSDMISPATNSVRERVQVIGSGVGGHRFSCRFPFSFIIKQRVEKLLKDAASVEVHSSATLLDSLRELIGNSQLGPPLHELRRLYSAGMQYLMDFVHMVYKPSSDVEHELVYEAILSSAREIVTLEDEDGNESIDIALVHVAHSRVQHRLKCFDKLVKANPNLVPRLREALQGNEPEVLLDVTALNICLEALQPSREMLLSPDTRRTWCDRVLSIRPAVEDMIRKERFGPVTEKYSNYGERSTLMLGHCRSMWQRTGAVRLFVEHVTLFAENDKDVNSESAISLWNVLGDETDFSSLRSLQAIENFLINYSEDIKQRTNEETVSELRRRCNAFFMELVSIFCFGDSMSKDLEQESISLLMHYVIGHHSTQTKDFSPFPDYAIDPTPVVRSFLLQQLLRSSVKLTKLVKEHLGVFFHGARNLKPEPSHVKEVCFLCVQCMEDILISRYQAKVADSKVTVKLKHAKKTCQEALTALKASDEDSAEMSALSLDGVAKGRYVLSLVVEYLYKLFIEGDSSYKDLDAKREVMLLLESARKLCVEVSSSTPQLYLIKQLVWRYGLDCVRTLGEYKELAWILPPEARQQEEDIIQDRFVVHGDHYRAVREGLAKTVISGNIQDIVTAITETSLQDVSKNVILLLVMYREITMVNVSPVQTQNLSEEVRVKLDDFVRNGGHLDETARHFAKELLENKQGGNLKELQIYNGKGPQEHALAEIVIHTVVALQCVGEASLAQPLYALLTDPSSMKNSFLPTMPEDNYLECMKVIAETMRGTGRVGEWYECGNCRYVYFIGECSKPMEQGKCPGCGKVLGGKDHEFLGEYRVSEKKDRTKTGHALGEPGSRPTNAEPQRDMPPIVCSLLRIIMHSSMVMGASRNPQATVQLITPSCSSQSVGQFLWQHLQRDLDVLSRAIGCSVDNAALTVHLALQRMISLNGGKTGNDHDMRLQTRESRRSWEKAFCSEILVPVITHLDENLQNASRLLMGDERFGKDPLVRQLYEFDEQIEDLSQGVRPMSRALWKYRHHITVEELSSSFQKEVLSGGGGKFKVLDAFLKQEHRLRFVQFLPDVVRLQRLLMDRFHRRIDRTDAENYTVREFLKDLPKGSVKEEYTNLFQSFKNAWNACKSFLGDQGRLRVPQNLCNTTMDNDCPIAIVLPCTTGMGVCSTSLTFFLVNANNESLGAYRSATNQNSPLERVSVSEVTLSHLIAYDPERDLLPLILAHCNYSLEVGQETLVHYDWAALERQLIDRLLRGRPFVEFKDERVAFSRDTRDDAVFTSLTGKIPQESISRVVESQIINDLRSSLSDVCDVMSSLDIAIGFLASSGGQPERPLKWYLHEVLKLPKDRGLKSPTAEQHCSLSHTLALWRLMALERAKIKSRNKQEPFEQLSDVFKEKLGSSEKTRLNRVLRKIDMDIFLPQLLQIILLNVKKDGETISTMSFEEYLDCCLANKSLEQIPGTENIPDSIKMAHLKDVWNSAVQLSDDFHKDRQAV</sequence>
<evidence type="ECO:0000256" key="7">
    <source>
        <dbReference type="SAM" id="MobiDB-lite"/>
    </source>
</evidence>
<protein>
    <recommendedName>
        <fullName evidence="8">RZ-type domain-containing protein</fullName>
    </recommendedName>
</protein>
<dbReference type="InterPro" id="IPR046439">
    <property type="entry name" value="ZF_RZ_dom"/>
</dbReference>
<feature type="region of interest" description="Disordered" evidence="7">
    <location>
        <begin position="96"/>
        <end position="175"/>
    </location>
</feature>